<organism evidence="1 2">
    <name type="scientific">Nonlabens marinus S1-08</name>
    <dbReference type="NCBI Taxonomy" id="1454201"/>
    <lineage>
        <taxon>Bacteria</taxon>
        <taxon>Pseudomonadati</taxon>
        <taxon>Bacteroidota</taxon>
        <taxon>Flavobacteriia</taxon>
        <taxon>Flavobacteriales</taxon>
        <taxon>Flavobacteriaceae</taxon>
        <taxon>Nonlabens</taxon>
    </lineage>
</organism>
<evidence type="ECO:0000313" key="2">
    <source>
        <dbReference type="Proteomes" id="UP000031760"/>
    </source>
</evidence>
<protein>
    <submittedName>
        <fullName evidence="1">Uncharacterized protein</fullName>
    </submittedName>
</protein>
<keyword evidence="2" id="KW-1185">Reference proteome</keyword>
<evidence type="ECO:0000313" key="1">
    <source>
        <dbReference type="EMBL" id="BAO56169.1"/>
    </source>
</evidence>
<dbReference type="STRING" id="1454201.NMS_2160"/>
<proteinExistence type="predicted"/>
<dbReference type="EMBL" id="AP014548">
    <property type="protein sequence ID" value="BAO56169.1"/>
    <property type="molecule type" value="Genomic_DNA"/>
</dbReference>
<dbReference type="AlphaFoldDB" id="W8VRC1"/>
<dbReference type="HOGENOM" id="CLU_3155500_0_0_10"/>
<dbReference type="KEGG" id="nmf:NMS_2160"/>
<reference evidence="1 2" key="1">
    <citation type="journal article" date="2014" name="Proc. Natl. Acad. Sci. U.S.A.">
        <title>Functional characterization of flavobacteria rhodopsins reveals a unique class of light-driven chloride pump in bacteria.</title>
        <authorList>
            <person name="Yoshizawa S."/>
            <person name="Kumagai Y."/>
            <person name="Kim H."/>
            <person name="Ogura Y."/>
            <person name="Hayashi T."/>
            <person name="Iwasaki W."/>
            <person name="DeLong E.F."/>
            <person name="Kogure K."/>
        </authorList>
    </citation>
    <scope>NUCLEOTIDE SEQUENCE [LARGE SCALE GENOMIC DNA]</scope>
    <source>
        <strain evidence="1 2">S1-08</strain>
    </source>
</reference>
<dbReference type="Proteomes" id="UP000031760">
    <property type="component" value="Chromosome"/>
</dbReference>
<accession>W8VRC1</accession>
<name>W8VRC1_9FLAO</name>
<gene>
    <name evidence="1" type="ORF">NMS_2160</name>
</gene>
<sequence>MRNIYGAGLLEIRFAFYRYAFDYTLSLSEKLNEITVILKQLKTEKTLN</sequence>